<feature type="region of interest" description="Disordered" evidence="1">
    <location>
        <begin position="1"/>
        <end position="73"/>
    </location>
</feature>
<evidence type="ECO:0000256" key="1">
    <source>
        <dbReference type="SAM" id="MobiDB-lite"/>
    </source>
</evidence>
<feature type="compositionally biased region" description="Basic residues" evidence="1">
    <location>
        <begin position="56"/>
        <end position="73"/>
    </location>
</feature>
<dbReference type="AlphaFoldDB" id="A0AA37XE11"/>
<sequence>MLQQDGPEATPLQRVGDVESDLGTVGLDAVVPRHPDDRLPWSTTRATRSLWSTVTRRVRSRSDRRRSGAKKRK</sequence>
<dbReference type="EMBL" id="BSUM01000001">
    <property type="protein sequence ID" value="GMA31458.1"/>
    <property type="molecule type" value="Genomic_DNA"/>
</dbReference>
<organism evidence="2 3">
    <name type="scientific">Litorihabitans aurantiacus</name>
    <dbReference type="NCBI Taxonomy" id="1930061"/>
    <lineage>
        <taxon>Bacteria</taxon>
        <taxon>Bacillati</taxon>
        <taxon>Actinomycetota</taxon>
        <taxon>Actinomycetes</taxon>
        <taxon>Micrococcales</taxon>
        <taxon>Beutenbergiaceae</taxon>
        <taxon>Litorihabitans</taxon>
    </lineage>
</organism>
<reference evidence="2" key="2">
    <citation type="submission" date="2023-02" db="EMBL/GenBank/DDBJ databases">
        <authorList>
            <person name="Sun Q."/>
            <person name="Mori K."/>
        </authorList>
    </citation>
    <scope>NUCLEOTIDE SEQUENCE</scope>
    <source>
        <strain evidence="2">NBRC 112290</strain>
    </source>
</reference>
<protein>
    <submittedName>
        <fullName evidence="2">Uncharacterized protein</fullName>
    </submittedName>
</protein>
<evidence type="ECO:0000313" key="2">
    <source>
        <dbReference type="EMBL" id="GMA31458.1"/>
    </source>
</evidence>
<evidence type="ECO:0000313" key="3">
    <source>
        <dbReference type="Proteomes" id="UP001157161"/>
    </source>
</evidence>
<gene>
    <name evidence="2" type="ORF">GCM10025875_14500</name>
</gene>
<proteinExistence type="predicted"/>
<accession>A0AA37XE11</accession>
<dbReference type="Proteomes" id="UP001157161">
    <property type="component" value="Unassembled WGS sequence"/>
</dbReference>
<keyword evidence="3" id="KW-1185">Reference proteome</keyword>
<name>A0AA37XE11_9MICO</name>
<comment type="caution">
    <text evidence="2">The sequence shown here is derived from an EMBL/GenBank/DDBJ whole genome shotgun (WGS) entry which is preliminary data.</text>
</comment>
<reference evidence="2" key="1">
    <citation type="journal article" date="2014" name="Int. J. Syst. Evol. Microbiol.">
        <title>Complete genome sequence of Corynebacterium casei LMG S-19264T (=DSM 44701T), isolated from a smear-ripened cheese.</title>
        <authorList>
            <consortium name="US DOE Joint Genome Institute (JGI-PGF)"/>
            <person name="Walter F."/>
            <person name="Albersmeier A."/>
            <person name="Kalinowski J."/>
            <person name="Ruckert C."/>
        </authorList>
    </citation>
    <scope>NUCLEOTIDE SEQUENCE</scope>
    <source>
        <strain evidence="2">NBRC 112290</strain>
    </source>
</reference>